<dbReference type="GeneID" id="85225073"/>
<organism evidence="5 6">
    <name type="scientific">Malassezia japonica</name>
    <dbReference type="NCBI Taxonomy" id="223818"/>
    <lineage>
        <taxon>Eukaryota</taxon>
        <taxon>Fungi</taxon>
        <taxon>Dikarya</taxon>
        <taxon>Basidiomycota</taxon>
        <taxon>Ustilaginomycotina</taxon>
        <taxon>Malasseziomycetes</taxon>
        <taxon>Malasseziales</taxon>
        <taxon>Malasseziaceae</taxon>
        <taxon>Malassezia</taxon>
    </lineage>
</organism>
<dbReference type="RefSeq" id="XP_060121368.1">
    <property type="nucleotide sequence ID" value="XM_060265385.1"/>
</dbReference>
<proteinExistence type="inferred from homology"/>
<gene>
    <name evidence="5" type="ORF">MJAP1_001424</name>
</gene>
<dbReference type="SUPFAM" id="SSF53850">
    <property type="entry name" value="Periplasmic binding protein-like II"/>
    <property type="match status" value="1"/>
</dbReference>
<keyword evidence="6" id="KW-1185">Reference proteome</keyword>
<sequence length="334" mass="36070">MASPKLRVGFVPEHFAAPLLQLASSEWGQAHIELVEQPSGTGQMLTSLDASNAGGQKIDVAVALTEALIAGIAKGRTDYALVGSYVRSSLNWAIITGTAPAADKYQTVADLRDSKVGVSRLGSGSHLMASVLGLQQGWTDADGKVAKQDFVVNNDFKTLRDGVNQVAGHETGFFMWEWFTTKPFQDAGEVRFVGSLPTPWPSWTIAASKNTALKDNKSLLEEFLHKLHESITAFANPQTRADRSLHAFIESVHHYKPEDIAAWASNVRWAGEATPDPEGVTPTDAKALETNAYTLSSGMLQHTLKVLEDAGVLQHPAQGWDSKSFTDTSVTTLI</sequence>
<dbReference type="EMBL" id="CP119959">
    <property type="protein sequence ID" value="WFD38471.1"/>
    <property type="molecule type" value="Genomic_DNA"/>
</dbReference>
<comment type="subcellular location">
    <subcellularLocation>
        <location evidence="1">Periplasm</location>
    </subcellularLocation>
</comment>
<comment type="similarity">
    <text evidence="2">Belongs to the bacterial solute-binding protein SsuA/TauA family.</text>
</comment>
<dbReference type="Gene3D" id="3.40.190.10">
    <property type="entry name" value="Periplasmic binding protein-like II"/>
    <property type="match status" value="2"/>
</dbReference>
<evidence type="ECO:0000256" key="2">
    <source>
        <dbReference type="ARBA" id="ARBA00010742"/>
    </source>
</evidence>
<evidence type="ECO:0000256" key="1">
    <source>
        <dbReference type="ARBA" id="ARBA00004418"/>
    </source>
</evidence>
<dbReference type="GO" id="GO:0042597">
    <property type="term" value="C:periplasmic space"/>
    <property type="evidence" value="ECO:0007669"/>
    <property type="project" value="UniProtKB-SubCell"/>
</dbReference>
<dbReference type="Pfam" id="PF22384">
    <property type="entry name" value="PBP2_Ca3427_like"/>
    <property type="match status" value="1"/>
</dbReference>
<evidence type="ECO:0000313" key="5">
    <source>
        <dbReference type="EMBL" id="WFD38471.1"/>
    </source>
</evidence>
<keyword evidence="3" id="KW-0732">Signal</keyword>
<dbReference type="AlphaFoldDB" id="A0AAF0F2A2"/>
<name>A0AAF0F2A2_9BASI</name>
<feature type="domain" description="Ca3427-like PBP 2" evidence="4">
    <location>
        <begin position="92"/>
        <end position="195"/>
    </location>
</feature>
<evidence type="ECO:0000259" key="4">
    <source>
        <dbReference type="Pfam" id="PF22384"/>
    </source>
</evidence>
<evidence type="ECO:0000256" key="3">
    <source>
        <dbReference type="ARBA" id="ARBA00022729"/>
    </source>
</evidence>
<evidence type="ECO:0000313" key="6">
    <source>
        <dbReference type="Proteomes" id="UP001217754"/>
    </source>
</evidence>
<accession>A0AAF0F2A2</accession>
<dbReference type="PANTHER" id="PTHR30024:SF47">
    <property type="entry name" value="TAURINE-BINDING PERIPLASMIC PROTEIN"/>
    <property type="match status" value="1"/>
</dbReference>
<protein>
    <recommendedName>
        <fullName evidence="4">Ca3427-like PBP 2 domain-containing protein</fullName>
    </recommendedName>
</protein>
<dbReference type="PANTHER" id="PTHR30024">
    <property type="entry name" value="ALIPHATIC SULFONATES-BINDING PROTEIN-RELATED"/>
    <property type="match status" value="1"/>
</dbReference>
<dbReference type="Proteomes" id="UP001217754">
    <property type="component" value="Chromosome 2"/>
</dbReference>
<dbReference type="InterPro" id="IPR054364">
    <property type="entry name" value="Ca3427-like_PBP2"/>
</dbReference>
<reference evidence="5" key="1">
    <citation type="submission" date="2023-03" db="EMBL/GenBank/DDBJ databases">
        <title>Mating type loci evolution in Malassezia.</title>
        <authorList>
            <person name="Coelho M.A."/>
        </authorList>
    </citation>
    <scope>NUCLEOTIDE SEQUENCE</scope>
    <source>
        <strain evidence="5">CBS 9431</strain>
    </source>
</reference>